<dbReference type="AlphaFoldDB" id="A0AAD6J085"/>
<sequence>MEGSRKSSRIYRPKVTPWLAVTLLLLFPSFIHGFWQESLIDSEESRQEVAGFNQGKSEELKAYDCKQAGPAYARSTVNGVVVWNRPDSFVTLGFALYYSRDCTAMRGKNKARPRVMMIFDTTRLRGMHVANLMRLGIQSECKSWQSVKVQEELLPGGSLAGLKPEELPGSVIHWDESRTPHVIRNAMTFINAVDYERFTRRRAVGNLLRAVLEKEIWFNAPDAEIPEDLGNMIEGLNQQIGVASSEIWDPPVSSLPGGADDLLLEVNDGYVAKAPPPRPPADDLLATALNLGVLDGSMTLDEIINQPIPMDDLLESFDAVPDQPEAKELWYRRIEARMMFNLRVLTNSWRILWAWQQARAEQASAADPEDANIAVEEDQQFGEENLLEGSPQEVEEQEYLVQDENTRPAQVGVPGTPMRARWAPIEGTNEATQDNLAPNEQEFDESYRVEIEDEPIEGNPMRIGEPATGNQLIEEVIPDNTQELEVQPDEISSNPLSGFPNFDVSALQFDDDFVTFDTGLMTDFGRRFRDHEELLREQRERFNALMGTNLIEGFEFPEQEENANIVQQAGLLEEDSDDDNSILSLKLTKKQKPNPGGGR</sequence>
<proteinExistence type="predicted"/>
<accession>A0AAD6J085</accession>
<dbReference type="EMBL" id="JAQGDS010000005">
    <property type="protein sequence ID" value="KAJ6260775.1"/>
    <property type="molecule type" value="Genomic_DNA"/>
</dbReference>
<evidence type="ECO:0000313" key="2">
    <source>
        <dbReference type="Proteomes" id="UP001221413"/>
    </source>
</evidence>
<gene>
    <name evidence="1" type="ORF">Dda_5004</name>
</gene>
<dbReference type="Proteomes" id="UP001221413">
    <property type="component" value="Unassembled WGS sequence"/>
</dbReference>
<comment type="caution">
    <text evidence="1">The sequence shown here is derived from an EMBL/GenBank/DDBJ whole genome shotgun (WGS) entry which is preliminary data.</text>
</comment>
<evidence type="ECO:0000313" key="1">
    <source>
        <dbReference type="EMBL" id="KAJ6260775.1"/>
    </source>
</evidence>
<keyword evidence="2" id="KW-1185">Reference proteome</keyword>
<protein>
    <submittedName>
        <fullName evidence="1">Uncharacterized protein</fullName>
    </submittedName>
</protein>
<organism evidence="1 2">
    <name type="scientific">Drechslerella dactyloides</name>
    <name type="common">Nematode-trapping fungus</name>
    <name type="synonym">Arthrobotrys dactyloides</name>
    <dbReference type="NCBI Taxonomy" id="74499"/>
    <lineage>
        <taxon>Eukaryota</taxon>
        <taxon>Fungi</taxon>
        <taxon>Dikarya</taxon>
        <taxon>Ascomycota</taxon>
        <taxon>Pezizomycotina</taxon>
        <taxon>Orbiliomycetes</taxon>
        <taxon>Orbiliales</taxon>
        <taxon>Orbiliaceae</taxon>
        <taxon>Drechslerella</taxon>
    </lineage>
</organism>
<reference evidence="1" key="1">
    <citation type="submission" date="2023-01" db="EMBL/GenBank/DDBJ databases">
        <title>The chitinases involved in constricting ring structure development in the nematode-trapping fungus Drechslerella dactyloides.</title>
        <authorList>
            <person name="Wang R."/>
            <person name="Zhang L."/>
            <person name="Tang P."/>
            <person name="Li S."/>
            <person name="Liang L."/>
        </authorList>
    </citation>
    <scope>NUCLEOTIDE SEQUENCE</scope>
    <source>
        <strain evidence="1">YMF1.00031</strain>
    </source>
</reference>
<name>A0AAD6J085_DREDA</name>